<gene>
    <name evidence="1" type="ORF">TRIADDRAFT_60855</name>
</gene>
<dbReference type="Pfam" id="PF06905">
    <property type="entry name" value="FAIM1"/>
    <property type="match status" value="1"/>
</dbReference>
<dbReference type="GO" id="GO:1902042">
    <property type="term" value="P:negative regulation of extrinsic apoptotic signaling pathway via death domain receptors"/>
    <property type="evidence" value="ECO:0000318"/>
    <property type="project" value="GO_Central"/>
</dbReference>
<dbReference type="InterPro" id="IPR010695">
    <property type="entry name" value="FAIM1"/>
</dbReference>
<proteinExistence type="predicted"/>
<dbReference type="AlphaFoldDB" id="B3S9C3"/>
<dbReference type="InterPro" id="IPR038513">
    <property type="entry name" value="FAIM1_dom_sf"/>
</dbReference>
<dbReference type="HOGENOM" id="CLU_109086_0_0_1"/>
<dbReference type="EMBL" id="DS985258">
    <property type="protein sequence ID" value="EDV20623.1"/>
    <property type="molecule type" value="Genomic_DNA"/>
</dbReference>
<dbReference type="CTD" id="6758036"/>
<evidence type="ECO:0000313" key="2">
    <source>
        <dbReference type="Proteomes" id="UP000009022"/>
    </source>
</evidence>
<dbReference type="Gene3D" id="2.40.128.180">
    <property type="match status" value="2"/>
</dbReference>
<accession>B3S9C3</accession>
<evidence type="ECO:0000313" key="1">
    <source>
        <dbReference type="EMBL" id="EDV20623.1"/>
    </source>
</evidence>
<dbReference type="PANTHER" id="PTHR13088:SF3">
    <property type="entry name" value="FAS APOPTOTIC INHIBITORY MOLECULE 1"/>
    <property type="match status" value="1"/>
</dbReference>
<evidence type="ECO:0008006" key="3">
    <source>
        <dbReference type="Google" id="ProtNLM"/>
    </source>
</evidence>
<keyword evidence="2" id="KW-1185">Reference proteome</keyword>
<dbReference type="OrthoDB" id="6262731at2759"/>
<dbReference type="InParanoid" id="B3S9C3"/>
<dbReference type="PANTHER" id="PTHR13088">
    <property type="entry name" value="FAS APOPTOTIC INHIBITORY MOLECULE FAIM"/>
    <property type="match status" value="1"/>
</dbReference>
<dbReference type="RefSeq" id="XP_002116823.1">
    <property type="nucleotide sequence ID" value="XM_002116787.1"/>
</dbReference>
<dbReference type="FunFam" id="2.40.128.180:FF:000001">
    <property type="entry name" value="Fas apoptotic inhibitory molecule 1"/>
    <property type="match status" value="1"/>
</dbReference>
<dbReference type="Proteomes" id="UP000009022">
    <property type="component" value="Unassembled WGS sequence"/>
</dbReference>
<organism evidence="1 2">
    <name type="scientific">Trichoplax adhaerens</name>
    <name type="common">Trichoplax reptans</name>
    <dbReference type="NCBI Taxonomy" id="10228"/>
    <lineage>
        <taxon>Eukaryota</taxon>
        <taxon>Metazoa</taxon>
        <taxon>Placozoa</taxon>
        <taxon>Uniplacotomia</taxon>
        <taxon>Trichoplacea</taxon>
        <taxon>Trichoplacidae</taxon>
        <taxon>Trichoplax</taxon>
    </lineage>
</organism>
<name>B3S9C3_TRIAD</name>
<dbReference type="KEGG" id="tad:TRIADDRAFT_60855"/>
<reference evidence="1 2" key="1">
    <citation type="journal article" date="2008" name="Nature">
        <title>The Trichoplax genome and the nature of placozoans.</title>
        <authorList>
            <person name="Srivastava M."/>
            <person name="Begovic E."/>
            <person name="Chapman J."/>
            <person name="Putnam N.H."/>
            <person name="Hellsten U."/>
            <person name="Kawashima T."/>
            <person name="Kuo A."/>
            <person name="Mitros T."/>
            <person name="Salamov A."/>
            <person name="Carpenter M.L."/>
            <person name="Signorovitch A.Y."/>
            <person name="Moreno M.A."/>
            <person name="Kamm K."/>
            <person name="Grimwood J."/>
            <person name="Schmutz J."/>
            <person name="Shapiro H."/>
            <person name="Grigoriev I.V."/>
            <person name="Buss L.W."/>
            <person name="Schierwater B."/>
            <person name="Dellaporta S.L."/>
            <person name="Rokhsar D.S."/>
        </authorList>
    </citation>
    <scope>NUCLEOTIDE SEQUENCE [LARGE SCALE GENOMIC DNA]</scope>
    <source>
        <strain evidence="1 2">Grell-BS-1999</strain>
    </source>
</reference>
<dbReference type="STRING" id="10228.B3S9C3"/>
<dbReference type="GeneID" id="6758036"/>
<dbReference type="OMA" id="SQEYRIM"/>
<dbReference type="FunCoup" id="B3S9C3">
    <property type="interactions" value="881"/>
</dbReference>
<protein>
    <recommendedName>
        <fullName evidence="3">Fas apoptotic inhibitory molecule 1</fullName>
    </recommendedName>
</protein>
<dbReference type="PhylomeDB" id="B3S9C3"/>
<dbReference type="eggNOG" id="KOG4352">
    <property type="taxonomic scope" value="Eukaryota"/>
</dbReference>
<sequence>MNSSDLVARWDVALPDKVYKVSFEHGTTSGKRIIWVNDKEVLRKNWMFKLVGREQFKLGNSVATINIDAAGGFAYEYSLEVNGKSLKKFVENRKKSSKTWAFMLTGEPTRVVFEKDSLDVWVNGEKLNTAGEFVEDGTETHFTYRNHNCYIKAISSGKKRDGIIHALIVDGEEIPSED</sequence>